<proteinExistence type="predicted"/>
<accession>A0ABT7AIB3</accession>
<gene>
    <name evidence="4" type="ORF">QNA08_12815</name>
</gene>
<name>A0ABT7AIB3_9HYPH</name>
<dbReference type="InterPro" id="IPR050811">
    <property type="entry name" value="Phosphate_ABC_transporter"/>
</dbReference>
<feature type="chain" id="PRO_5046115769" evidence="2">
    <location>
        <begin position="21"/>
        <end position="263"/>
    </location>
</feature>
<dbReference type="SUPFAM" id="SSF53850">
    <property type="entry name" value="Periplasmic binding protein-like II"/>
    <property type="match status" value="1"/>
</dbReference>
<keyword evidence="1 2" id="KW-0732">Signal</keyword>
<evidence type="ECO:0000313" key="5">
    <source>
        <dbReference type="Proteomes" id="UP001321492"/>
    </source>
</evidence>
<dbReference type="Gene3D" id="3.40.190.10">
    <property type="entry name" value="Periplasmic binding protein-like II"/>
    <property type="match status" value="2"/>
</dbReference>
<dbReference type="EMBL" id="JASJEV010000007">
    <property type="protein sequence ID" value="MDJ1159119.1"/>
    <property type="molecule type" value="Genomic_DNA"/>
</dbReference>
<comment type="caution">
    <text evidence="4">The sequence shown here is derived from an EMBL/GenBank/DDBJ whole genome shotgun (WGS) entry which is preliminary data.</text>
</comment>
<dbReference type="PANTHER" id="PTHR30570:SF1">
    <property type="entry name" value="PHOSPHATE-BINDING PROTEIN PSTS"/>
    <property type="match status" value="1"/>
</dbReference>
<reference evidence="4 5" key="1">
    <citation type="submission" date="2023-05" db="EMBL/GenBank/DDBJ databases">
        <title>Chelatococcus sp. nov., a moderately thermophilic bacterium isolated from hot spring microbial mat.</title>
        <authorList>
            <person name="Hu C.-J."/>
            <person name="Li W.-J."/>
        </authorList>
    </citation>
    <scope>NUCLEOTIDE SEQUENCE [LARGE SCALE GENOMIC DNA]</scope>
    <source>
        <strain evidence="4 5">SYSU G07232</strain>
    </source>
</reference>
<feature type="signal peptide" evidence="2">
    <location>
        <begin position="1"/>
        <end position="20"/>
    </location>
</feature>
<dbReference type="InterPro" id="IPR024370">
    <property type="entry name" value="PBP_domain"/>
</dbReference>
<evidence type="ECO:0000256" key="1">
    <source>
        <dbReference type="ARBA" id="ARBA00022729"/>
    </source>
</evidence>
<protein>
    <submittedName>
        <fullName evidence="4">Substrate-binding domain-containing protein</fullName>
    </submittedName>
</protein>
<sequence length="263" mass="27394">MPRSALVPTLLCLATIPAAAGELSIVGTGDGIELLRAIGAAYSAAHPQTTIVVPPSIGSGGAIVAVGSDKEVLGRVARPLTASEKAQGLVATALVRLPSAFFVHPSARVDALTAAQIADIYGGGRITNWKDVGGADLKIRVVRREDADSTLMALRAAMPGWKDLRITDRSKTALTTQDAIDTVRQVEGAIGFAPYTRQLEQGTVVLKVDGRFPTDADFPSAVTVSFIHKEDTVTPEARDFLAFARSAAARALISTLGGVPATQ</sequence>
<dbReference type="Pfam" id="PF12849">
    <property type="entry name" value="PBP_like_2"/>
    <property type="match status" value="1"/>
</dbReference>
<dbReference type="PANTHER" id="PTHR30570">
    <property type="entry name" value="PERIPLASMIC PHOSPHATE BINDING COMPONENT OF PHOSPHATE ABC TRANSPORTER"/>
    <property type="match status" value="1"/>
</dbReference>
<feature type="domain" description="PBP" evidence="3">
    <location>
        <begin position="17"/>
        <end position="244"/>
    </location>
</feature>
<dbReference type="Proteomes" id="UP001321492">
    <property type="component" value="Unassembled WGS sequence"/>
</dbReference>
<evidence type="ECO:0000256" key="2">
    <source>
        <dbReference type="SAM" id="SignalP"/>
    </source>
</evidence>
<keyword evidence="5" id="KW-1185">Reference proteome</keyword>
<evidence type="ECO:0000313" key="4">
    <source>
        <dbReference type="EMBL" id="MDJ1159119.1"/>
    </source>
</evidence>
<evidence type="ECO:0000259" key="3">
    <source>
        <dbReference type="Pfam" id="PF12849"/>
    </source>
</evidence>
<organism evidence="4 5">
    <name type="scientific">Chelatococcus albus</name>
    <dbReference type="NCBI Taxonomy" id="3047466"/>
    <lineage>
        <taxon>Bacteria</taxon>
        <taxon>Pseudomonadati</taxon>
        <taxon>Pseudomonadota</taxon>
        <taxon>Alphaproteobacteria</taxon>
        <taxon>Hyphomicrobiales</taxon>
        <taxon>Chelatococcaceae</taxon>
        <taxon>Chelatococcus</taxon>
    </lineage>
</organism>